<accession>A0ACB9BSA9</accession>
<protein>
    <submittedName>
        <fullName evidence="1">Uncharacterized protein</fullName>
    </submittedName>
</protein>
<name>A0ACB9BSA9_9ASTR</name>
<dbReference type="EMBL" id="CM042039">
    <property type="protein sequence ID" value="KAI3724882.1"/>
    <property type="molecule type" value="Genomic_DNA"/>
</dbReference>
<organism evidence="1 2">
    <name type="scientific">Smallanthus sonchifolius</name>
    <dbReference type="NCBI Taxonomy" id="185202"/>
    <lineage>
        <taxon>Eukaryota</taxon>
        <taxon>Viridiplantae</taxon>
        <taxon>Streptophyta</taxon>
        <taxon>Embryophyta</taxon>
        <taxon>Tracheophyta</taxon>
        <taxon>Spermatophyta</taxon>
        <taxon>Magnoliopsida</taxon>
        <taxon>eudicotyledons</taxon>
        <taxon>Gunneridae</taxon>
        <taxon>Pentapetalae</taxon>
        <taxon>asterids</taxon>
        <taxon>campanulids</taxon>
        <taxon>Asterales</taxon>
        <taxon>Asteraceae</taxon>
        <taxon>Asteroideae</taxon>
        <taxon>Heliantheae alliance</taxon>
        <taxon>Millerieae</taxon>
        <taxon>Smallanthus</taxon>
    </lineage>
</organism>
<reference evidence="2" key="1">
    <citation type="journal article" date="2022" name="Mol. Ecol. Resour.">
        <title>The genomes of chicory, endive, great burdock and yacon provide insights into Asteraceae palaeo-polyploidization history and plant inulin production.</title>
        <authorList>
            <person name="Fan W."/>
            <person name="Wang S."/>
            <person name="Wang H."/>
            <person name="Wang A."/>
            <person name="Jiang F."/>
            <person name="Liu H."/>
            <person name="Zhao H."/>
            <person name="Xu D."/>
            <person name="Zhang Y."/>
        </authorList>
    </citation>
    <scope>NUCLEOTIDE SEQUENCE [LARGE SCALE GENOMIC DNA]</scope>
    <source>
        <strain evidence="2">cv. Yunnan</strain>
    </source>
</reference>
<keyword evidence="2" id="KW-1185">Reference proteome</keyword>
<sequence length="89" mass="9447">MEETKAHISTDAGKAKSILPTRSFGCKLISHSLYLGCKVSAGSTKAPLLYVIRIINKLNVGNSGQQGQRTRVGAVRLMDSCNGQGQVVS</sequence>
<gene>
    <name evidence="1" type="ORF">L1987_64649</name>
</gene>
<proteinExistence type="predicted"/>
<dbReference type="Proteomes" id="UP001056120">
    <property type="component" value="Linkage Group LG22"/>
</dbReference>
<evidence type="ECO:0000313" key="2">
    <source>
        <dbReference type="Proteomes" id="UP001056120"/>
    </source>
</evidence>
<comment type="caution">
    <text evidence="1">The sequence shown here is derived from an EMBL/GenBank/DDBJ whole genome shotgun (WGS) entry which is preliminary data.</text>
</comment>
<evidence type="ECO:0000313" key="1">
    <source>
        <dbReference type="EMBL" id="KAI3724882.1"/>
    </source>
</evidence>
<reference evidence="1 2" key="2">
    <citation type="journal article" date="2022" name="Mol. Ecol. Resour.">
        <title>The genomes of chicory, endive, great burdock and yacon provide insights into Asteraceae paleo-polyploidization history and plant inulin production.</title>
        <authorList>
            <person name="Fan W."/>
            <person name="Wang S."/>
            <person name="Wang H."/>
            <person name="Wang A."/>
            <person name="Jiang F."/>
            <person name="Liu H."/>
            <person name="Zhao H."/>
            <person name="Xu D."/>
            <person name="Zhang Y."/>
        </authorList>
    </citation>
    <scope>NUCLEOTIDE SEQUENCE [LARGE SCALE GENOMIC DNA]</scope>
    <source>
        <strain evidence="2">cv. Yunnan</strain>
        <tissue evidence="1">Leaves</tissue>
    </source>
</reference>